<comment type="caution">
    <text evidence="4">The sequence shown here is derived from an EMBL/GenBank/DDBJ whole genome shotgun (WGS) entry which is preliminary data.</text>
</comment>
<dbReference type="Proteomes" id="UP000437131">
    <property type="component" value="Unassembled WGS sequence"/>
</dbReference>
<reference evidence="4 5" key="1">
    <citation type="submission" date="2019-11" db="EMBL/GenBank/DDBJ databases">
        <title>Isolation of a new High Light Tolerant Cyanobacteria.</title>
        <authorList>
            <person name="Dobson Z."/>
            <person name="Vaughn N."/>
            <person name="Vaughn M."/>
            <person name="Fromme P."/>
            <person name="Mazor Y."/>
        </authorList>
    </citation>
    <scope>NUCLEOTIDE SEQUENCE [LARGE SCALE GENOMIC DNA]</scope>
    <source>
        <strain evidence="4 5">0216</strain>
    </source>
</reference>
<gene>
    <name evidence="4" type="ORF">GGC33_10740</name>
</gene>
<evidence type="ECO:0000313" key="5">
    <source>
        <dbReference type="Proteomes" id="UP000437131"/>
    </source>
</evidence>
<name>A0A844GTP5_9CHRO</name>
<protein>
    <submittedName>
        <fullName evidence="4">Alpha/beta hydrolase</fullName>
    </submittedName>
</protein>
<feature type="domain" description="Phospholipase/carboxylesterase/thioesterase" evidence="3">
    <location>
        <begin position="16"/>
        <end position="200"/>
    </location>
</feature>
<dbReference type="PANTHER" id="PTHR10655">
    <property type="entry name" value="LYSOPHOSPHOLIPASE-RELATED"/>
    <property type="match status" value="1"/>
</dbReference>
<dbReference type="AlphaFoldDB" id="A0A844GTP5"/>
<dbReference type="GO" id="GO:0016787">
    <property type="term" value="F:hydrolase activity"/>
    <property type="evidence" value="ECO:0007669"/>
    <property type="project" value="UniProtKB-KW"/>
</dbReference>
<dbReference type="InterPro" id="IPR029058">
    <property type="entry name" value="AB_hydrolase_fold"/>
</dbReference>
<dbReference type="InterPro" id="IPR003140">
    <property type="entry name" value="PLipase/COase/thioEstase"/>
</dbReference>
<dbReference type="SUPFAM" id="SSF53474">
    <property type="entry name" value="alpha/beta-Hydrolases"/>
    <property type="match status" value="1"/>
</dbReference>
<evidence type="ECO:0000256" key="1">
    <source>
        <dbReference type="ARBA" id="ARBA00006499"/>
    </source>
</evidence>
<evidence type="ECO:0000313" key="4">
    <source>
        <dbReference type="EMBL" id="MTF39400.1"/>
    </source>
</evidence>
<keyword evidence="2 4" id="KW-0378">Hydrolase</keyword>
<proteinExistence type="inferred from homology"/>
<dbReference type="RefSeq" id="WP_015218739.1">
    <property type="nucleotide sequence ID" value="NZ_WMIA01000012.1"/>
</dbReference>
<dbReference type="PANTHER" id="PTHR10655:SF17">
    <property type="entry name" value="LYSOPHOSPHOLIPASE-LIKE PROTEIN 1"/>
    <property type="match status" value="1"/>
</dbReference>
<dbReference type="InterPro" id="IPR050565">
    <property type="entry name" value="LYPA1-2/EST-like"/>
</dbReference>
<dbReference type="Pfam" id="PF02230">
    <property type="entry name" value="Abhydrolase_2"/>
    <property type="match status" value="1"/>
</dbReference>
<evidence type="ECO:0000259" key="3">
    <source>
        <dbReference type="Pfam" id="PF02230"/>
    </source>
</evidence>
<dbReference type="EMBL" id="WMIA01000012">
    <property type="protein sequence ID" value="MTF39400.1"/>
    <property type="molecule type" value="Genomic_DNA"/>
</dbReference>
<accession>A0A844GTP5</accession>
<evidence type="ECO:0000256" key="2">
    <source>
        <dbReference type="ARBA" id="ARBA00022801"/>
    </source>
</evidence>
<organism evidence="4 5">
    <name type="scientific">Cyanobacterium aponinum 0216</name>
    <dbReference type="NCBI Taxonomy" id="2676140"/>
    <lineage>
        <taxon>Bacteria</taxon>
        <taxon>Bacillati</taxon>
        <taxon>Cyanobacteriota</taxon>
        <taxon>Cyanophyceae</taxon>
        <taxon>Oscillatoriophycideae</taxon>
        <taxon>Chroococcales</taxon>
        <taxon>Geminocystaceae</taxon>
        <taxon>Cyanobacterium</taxon>
    </lineage>
</organism>
<sequence length="203" mass="22485">MTLDVISHNPTNNKSPEFVFVLLHGWGANYHDLIALIPMLNLPSCLFLFPNAPYLHPQVPGGRAWYELDNNNEGISASLDQFYRWLLSLEDITNLPLSKTFVGGFSQGGAMSLDVGLQLPVAGVISLSGYLHFEPTSDRNPFPPTFMSHGTQDAVIPIESARVARKKLENVGVKLTYHEFDIGHEIIPAQAHLIHDFILKVVA</sequence>
<comment type="similarity">
    <text evidence="1">Belongs to the AB hydrolase superfamily. AB hydrolase 2 family.</text>
</comment>
<dbReference type="Gene3D" id="3.40.50.1820">
    <property type="entry name" value="alpha/beta hydrolase"/>
    <property type="match status" value="1"/>
</dbReference>